<dbReference type="AlphaFoldDB" id="A0A8J3NNY5"/>
<comment type="caution">
    <text evidence="3">The sequence shown here is derived from an EMBL/GenBank/DDBJ whole genome shotgun (WGS) entry which is preliminary data.</text>
</comment>
<name>A0A8J3NNY5_9ACTN</name>
<evidence type="ECO:0000313" key="4">
    <source>
        <dbReference type="Proteomes" id="UP000601223"/>
    </source>
</evidence>
<evidence type="ECO:0000313" key="3">
    <source>
        <dbReference type="EMBL" id="GIF85310.1"/>
    </source>
</evidence>
<organism evidence="3 4">
    <name type="scientific">Catellatospora bangladeshensis</name>
    <dbReference type="NCBI Taxonomy" id="310355"/>
    <lineage>
        <taxon>Bacteria</taxon>
        <taxon>Bacillati</taxon>
        <taxon>Actinomycetota</taxon>
        <taxon>Actinomycetes</taxon>
        <taxon>Micromonosporales</taxon>
        <taxon>Micromonosporaceae</taxon>
        <taxon>Catellatospora</taxon>
    </lineage>
</organism>
<gene>
    <name evidence="3" type="ORF">Cba03nite_66590</name>
</gene>
<reference evidence="3 4" key="1">
    <citation type="submission" date="2021-01" db="EMBL/GenBank/DDBJ databases">
        <title>Whole genome shotgun sequence of Catellatospora bangladeshensis NBRC 107357.</title>
        <authorList>
            <person name="Komaki H."/>
            <person name="Tamura T."/>
        </authorList>
    </citation>
    <scope>NUCLEOTIDE SEQUENCE [LARGE SCALE GENOMIC DNA]</scope>
    <source>
        <strain evidence="3 4">NBRC 107357</strain>
    </source>
</reference>
<accession>A0A8J3NNY5</accession>
<evidence type="ECO:0000256" key="1">
    <source>
        <dbReference type="SAM" id="MobiDB-lite"/>
    </source>
</evidence>
<feature type="transmembrane region" description="Helical" evidence="2">
    <location>
        <begin position="90"/>
        <end position="111"/>
    </location>
</feature>
<feature type="region of interest" description="Disordered" evidence="1">
    <location>
        <begin position="145"/>
        <end position="168"/>
    </location>
</feature>
<proteinExistence type="predicted"/>
<dbReference type="Proteomes" id="UP000601223">
    <property type="component" value="Unassembled WGS sequence"/>
</dbReference>
<keyword evidence="2" id="KW-0472">Membrane</keyword>
<protein>
    <submittedName>
        <fullName evidence="3">Uncharacterized protein</fullName>
    </submittedName>
</protein>
<feature type="transmembrane region" description="Helical" evidence="2">
    <location>
        <begin position="59"/>
        <end position="78"/>
    </location>
</feature>
<dbReference type="RefSeq" id="WP_203754968.1">
    <property type="nucleotide sequence ID" value="NZ_BONF01000045.1"/>
</dbReference>
<dbReference type="EMBL" id="BONF01000045">
    <property type="protein sequence ID" value="GIF85310.1"/>
    <property type="molecule type" value="Genomic_DNA"/>
</dbReference>
<keyword evidence="4" id="KW-1185">Reference proteome</keyword>
<feature type="transmembrane region" description="Helical" evidence="2">
    <location>
        <begin position="6"/>
        <end position="27"/>
    </location>
</feature>
<evidence type="ECO:0000256" key="2">
    <source>
        <dbReference type="SAM" id="Phobius"/>
    </source>
</evidence>
<keyword evidence="2" id="KW-0812">Transmembrane</keyword>
<keyword evidence="2" id="KW-1133">Transmembrane helix</keyword>
<sequence>MQYWWARVPFGLVLTFGMPAVIAFLWLKVPDVWHGRSRWTSPDHAGNEGRLYRIHPRSYVTGILPLTALAGALTALGMTLAQEWWLRVGLFRVTILLAALAVPLTVLQWVVNAFNRPAMLVPPVYRHLPGWVGQRWPRLRTKGMAPPETAATRRAARRARRRAAAGRA</sequence>
<feature type="compositionally biased region" description="Basic residues" evidence="1">
    <location>
        <begin position="154"/>
        <end position="168"/>
    </location>
</feature>